<keyword evidence="1" id="KW-0732">Signal</keyword>
<feature type="chain" id="PRO_5039920870" description="F5/8 type C domain-containing protein" evidence="1">
    <location>
        <begin position="23"/>
        <end position="291"/>
    </location>
</feature>
<name>A0A9J7BSQ1_9BACT</name>
<dbReference type="PROSITE" id="PS51257">
    <property type="entry name" value="PROKAR_LIPOPROTEIN"/>
    <property type="match status" value="1"/>
</dbReference>
<dbReference type="Proteomes" id="UP001059380">
    <property type="component" value="Chromosome"/>
</dbReference>
<dbReference type="EMBL" id="CP093313">
    <property type="protein sequence ID" value="UWZ84053.1"/>
    <property type="molecule type" value="Genomic_DNA"/>
</dbReference>
<accession>A0A9J7BSQ1</accession>
<keyword evidence="3" id="KW-1185">Reference proteome</keyword>
<evidence type="ECO:0000256" key="1">
    <source>
        <dbReference type="SAM" id="SignalP"/>
    </source>
</evidence>
<dbReference type="Gene3D" id="2.60.120.260">
    <property type="entry name" value="Galactose-binding domain-like"/>
    <property type="match status" value="1"/>
</dbReference>
<evidence type="ECO:0000313" key="2">
    <source>
        <dbReference type="EMBL" id="UWZ84053.1"/>
    </source>
</evidence>
<gene>
    <name evidence="2" type="ORF">MOP44_26280</name>
</gene>
<dbReference type="InterPro" id="IPR008979">
    <property type="entry name" value="Galactose-bd-like_sf"/>
</dbReference>
<proteinExistence type="predicted"/>
<sequence length="291" mass="32472">MQTNRCLSLLLFVTACVTCTYAQRVSVEVQDGSGKRIAAASSSSGKGSATLTLDHEYQPGDRVIAHGPQRMTLHLSNAMPDCSVYLSPDAHNTLTFEVPYGSGESHTGSAYPRDGFTGGAHTLTVSQLSRHDRLTRRNLALNPCDTRTSSPTSFPHASSNSVSRDAYNFEARNAIDGATLNGHHGEWPYQSWGPLMRTDLWWKLEFGREVQIDELRIMLRTDFPHDSYWKSAVVEFSDGTSLPLEMTATSDFQEFHFPAKTVSWLRLTHLVSAEDRWSALMEFEAWGKDLH</sequence>
<protein>
    <recommendedName>
        <fullName evidence="4">F5/8 type C domain-containing protein</fullName>
    </recommendedName>
</protein>
<dbReference type="KEGG" id="orp:MOP44_26280"/>
<dbReference type="AlphaFoldDB" id="A0A9J7BSQ1"/>
<organism evidence="2 3">
    <name type="scientific">Occallatibacter riparius</name>
    <dbReference type="NCBI Taxonomy" id="1002689"/>
    <lineage>
        <taxon>Bacteria</taxon>
        <taxon>Pseudomonadati</taxon>
        <taxon>Acidobacteriota</taxon>
        <taxon>Terriglobia</taxon>
        <taxon>Terriglobales</taxon>
        <taxon>Acidobacteriaceae</taxon>
        <taxon>Occallatibacter</taxon>
    </lineage>
</organism>
<evidence type="ECO:0000313" key="3">
    <source>
        <dbReference type="Proteomes" id="UP001059380"/>
    </source>
</evidence>
<dbReference type="SUPFAM" id="SSF49785">
    <property type="entry name" value="Galactose-binding domain-like"/>
    <property type="match status" value="1"/>
</dbReference>
<dbReference type="RefSeq" id="WP_260793557.1">
    <property type="nucleotide sequence ID" value="NZ_CP093313.1"/>
</dbReference>
<evidence type="ECO:0008006" key="4">
    <source>
        <dbReference type="Google" id="ProtNLM"/>
    </source>
</evidence>
<reference evidence="2" key="1">
    <citation type="submission" date="2021-04" db="EMBL/GenBank/DDBJ databases">
        <title>Phylogenetic analysis of Acidobacteriaceae.</title>
        <authorList>
            <person name="Qiu L."/>
            <person name="Zhang Q."/>
        </authorList>
    </citation>
    <scope>NUCLEOTIDE SEQUENCE</scope>
    <source>
        <strain evidence="2">DSM 25168</strain>
    </source>
</reference>
<feature type="signal peptide" evidence="1">
    <location>
        <begin position="1"/>
        <end position="22"/>
    </location>
</feature>